<evidence type="ECO:0000313" key="1">
    <source>
        <dbReference type="EMBL" id="GBE61649.1"/>
    </source>
</evidence>
<dbReference type="AlphaFoldDB" id="A0A2H6KFB2"/>
<dbReference type="GeneID" id="39875419"/>
<reference evidence="1 2" key="1">
    <citation type="journal article" date="2017" name="BMC Genomics">
        <title>Whole-genome assembly of Babesia ovata and comparative genomics between closely related pathogens.</title>
        <authorList>
            <person name="Yamagishi J."/>
            <person name="Asada M."/>
            <person name="Hakimi H."/>
            <person name="Tanaka T.Q."/>
            <person name="Sugimoto C."/>
            <person name="Kawazu S."/>
        </authorList>
    </citation>
    <scope>NUCLEOTIDE SEQUENCE [LARGE SCALE GENOMIC DNA]</scope>
    <source>
        <strain evidence="1 2">Miyake</strain>
    </source>
</reference>
<name>A0A2H6KFB2_9APIC</name>
<evidence type="ECO:0000313" key="2">
    <source>
        <dbReference type="Proteomes" id="UP000236319"/>
    </source>
</evidence>
<dbReference type="Proteomes" id="UP000236319">
    <property type="component" value="Unassembled WGS sequence"/>
</dbReference>
<gene>
    <name evidence="1" type="ORF">BOVATA_031420</name>
</gene>
<sequence>MQSCSLAQRPLRLPCSLLGRVGVLDFGLELIEIGLSVGASSKGAVVERHAVIDKHERVSEVHSFSEVVLRVPEARQQQDGDGLFERRALPDDIVQRLNARCTHSGILQQQPIVNVPHVLFRRFGLRYVVAQELEHLGVEIGELAILDEFAEVL</sequence>
<comment type="caution">
    <text evidence="1">The sequence shown here is derived from an EMBL/GenBank/DDBJ whole genome shotgun (WGS) entry which is preliminary data.</text>
</comment>
<organism evidence="1 2">
    <name type="scientific">Babesia ovata</name>
    <dbReference type="NCBI Taxonomy" id="189622"/>
    <lineage>
        <taxon>Eukaryota</taxon>
        <taxon>Sar</taxon>
        <taxon>Alveolata</taxon>
        <taxon>Apicomplexa</taxon>
        <taxon>Aconoidasida</taxon>
        <taxon>Piroplasmida</taxon>
        <taxon>Babesiidae</taxon>
        <taxon>Babesia</taxon>
    </lineage>
</organism>
<accession>A0A2H6KFB2</accession>
<proteinExistence type="predicted"/>
<dbReference type="EMBL" id="BDSA01000003">
    <property type="protein sequence ID" value="GBE61649.1"/>
    <property type="molecule type" value="Genomic_DNA"/>
</dbReference>
<dbReference type="VEuPathDB" id="PiroplasmaDB:BOVATA_031420"/>
<dbReference type="RefSeq" id="XP_028867892.1">
    <property type="nucleotide sequence ID" value="XM_029012059.1"/>
</dbReference>
<protein>
    <submittedName>
        <fullName evidence="1">Propionyl-synthetase, putative</fullName>
    </submittedName>
</protein>
<keyword evidence="2" id="KW-1185">Reference proteome</keyword>